<dbReference type="InterPro" id="IPR013783">
    <property type="entry name" value="Ig-like_fold"/>
</dbReference>
<dbReference type="Pfam" id="PF00927">
    <property type="entry name" value="Transglut_C"/>
    <property type="match status" value="1"/>
</dbReference>
<protein>
    <recommendedName>
        <fullName evidence="7">protein-glutamine gamma-glutamyltransferase</fullName>
        <ecNumber evidence="7">2.3.2.13</ecNumber>
    </recommendedName>
</protein>
<dbReference type="PANTHER" id="PTHR11590">
    <property type="entry name" value="PROTEIN-GLUTAMINE GAMMA-GLUTAMYLTRANSFERASE"/>
    <property type="match status" value="1"/>
</dbReference>
<dbReference type="InterPro" id="IPR001102">
    <property type="entry name" value="Transglutaminase_N"/>
</dbReference>
<feature type="region of interest" description="Disordered" evidence="9">
    <location>
        <begin position="318"/>
        <end position="466"/>
    </location>
</feature>
<dbReference type="Proteomes" id="UP001174136">
    <property type="component" value="Unassembled WGS sequence"/>
</dbReference>
<keyword evidence="5" id="KW-0106">Calcium</keyword>
<evidence type="ECO:0000256" key="9">
    <source>
        <dbReference type="SAM" id="MobiDB-lite"/>
    </source>
</evidence>
<evidence type="ECO:0000256" key="7">
    <source>
        <dbReference type="ARBA" id="ARBA00024222"/>
    </source>
</evidence>
<feature type="chain" id="PRO_5041229579" description="protein-glutamine gamma-glutamyltransferase" evidence="10">
    <location>
        <begin position="31"/>
        <end position="1173"/>
    </location>
</feature>
<dbReference type="SUPFAM" id="SSF54001">
    <property type="entry name" value="Cysteine proteinases"/>
    <property type="match status" value="1"/>
</dbReference>
<evidence type="ECO:0000256" key="6">
    <source>
        <dbReference type="ARBA" id="ARBA00023315"/>
    </source>
</evidence>
<evidence type="ECO:0000256" key="3">
    <source>
        <dbReference type="ARBA" id="ARBA00022679"/>
    </source>
</evidence>
<reference evidence="12" key="1">
    <citation type="journal article" date="2023" name="Front. Mar. Sci.">
        <title>A new Merluccius polli reference genome to investigate the effects of global change in West African waters.</title>
        <authorList>
            <person name="Mateo J.L."/>
            <person name="Blanco-Fernandez C."/>
            <person name="Garcia-Vazquez E."/>
            <person name="Machado-Schiaffino G."/>
        </authorList>
    </citation>
    <scope>NUCLEOTIDE SEQUENCE</scope>
    <source>
        <strain evidence="12">C29</strain>
        <tissue evidence="12">Fin</tissue>
    </source>
</reference>
<dbReference type="InterPro" id="IPR036985">
    <property type="entry name" value="Transglutaminase-like_sf"/>
</dbReference>
<dbReference type="PANTHER" id="PTHR11590:SF42">
    <property type="entry name" value="COAGULATION FACTOR XIII A CHAIN"/>
    <property type="match status" value="1"/>
</dbReference>
<comment type="catalytic activity">
    <reaction evidence="8">
        <text>L-glutaminyl-[protein] + L-lysyl-[protein] = [protein]-L-lysyl-N(6)-5-L-glutamyl-[protein] + NH4(+)</text>
        <dbReference type="Rhea" id="RHEA:54816"/>
        <dbReference type="Rhea" id="RHEA-COMP:9752"/>
        <dbReference type="Rhea" id="RHEA-COMP:10207"/>
        <dbReference type="Rhea" id="RHEA-COMP:14005"/>
        <dbReference type="ChEBI" id="CHEBI:28938"/>
        <dbReference type="ChEBI" id="CHEBI:29969"/>
        <dbReference type="ChEBI" id="CHEBI:30011"/>
        <dbReference type="ChEBI" id="CHEBI:138370"/>
        <dbReference type="EC" id="2.3.2.13"/>
    </reaction>
</comment>
<accession>A0AA47LZE1</accession>
<evidence type="ECO:0000256" key="4">
    <source>
        <dbReference type="ARBA" id="ARBA00022723"/>
    </source>
</evidence>
<keyword evidence="10" id="KW-0732">Signal</keyword>
<comment type="similarity">
    <text evidence="2">Belongs to the transglutaminase superfamily. Transglutaminase family.</text>
</comment>
<keyword evidence="6" id="KW-0012">Acyltransferase</keyword>
<dbReference type="GO" id="GO:0003810">
    <property type="term" value="F:protein-glutamine gamma-glutamyltransferase activity"/>
    <property type="evidence" value="ECO:0007669"/>
    <property type="project" value="UniProtKB-EC"/>
</dbReference>
<dbReference type="Gene3D" id="2.60.40.10">
    <property type="entry name" value="Immunoglobulins"/>
    <property type="match status" value="3"/>
</dbReference>
<keyword evidence="3" id="KW-0808">Transferase</keyword>
<evidence type="ECO:0000259" key="11">
    <source>
        <dbReference type="SMART" id="SM00460"/>
    </source>
</evidence>
<evidence type="ECO:0000256" key="10">
    <source>
        <dbReference type="SAM" id="SignalP"/>
    </source>
</evidence>
<keyword evidence="4" id="KW-0479">Metal-binding</keyword>
<dbReference type="GO" id="GO:0072378">
    <property type="term" value="P:blood coagulation, fibrin clot formation"/>
    <property type="evidence" value="ECO:0007669"/>
    <property type="project" value="TreeGrafter"/>
</dbReference>
<dbReference type="InterPro" id="IPR038765">
    <property type="entry name" value="Papain-like_cys_pep_sf"/>
</dbReference>
<name>A0AA47LZE1_MERPO</name>
<feature type="signal peptide" evidence="10">
    <location>
        <begin position="1"/>
        <end position="30"/>
    </location>
</feature>
<dbReference type="SMART" id="SM00460">
    <property type="entry name" value="TGc"/>
    <property type="match status" value="1"/>
</dbReference>
<evidence type="ECO:0000313" key="12">
    <source>
        <dbReference type="EMBL" id="KAK0130800.1"/>
    </source>
</evidence>
<dbReference type="EMBL" id="JAOPHQ010006623">
    <property type="protein sequence ID" value="KAK0130800.1"/>
    <property type="molecule type" value="Genomic_DNA"/>
</dbReference>
<evidence type="ECO:0000313" key="13">
    <source>
        <dbReference type="Proteomes" id="UP001174136"/>
    </source>
</evidence>
<dbReference type="InterPro" id="IPR036238">
    <property type="entry name" value="Transglutaminase_C_sf"/>
</dbReference>
<dbReference type="GO" id="GO:0046872">
    <property type="term" value="F:metal ion binding"/>
    <property type="evidence" value="ECO:0007669"/>
    <property type="project" value="UniProtKB-KW"/>
</dbReference>
<dbReference type="FunFam" id="3.90.260.10:FF:000001">
    <property type="entry name" value="Protein-glutamine gamma-glutamyltransferase 2"/>
    <property type="match status" value="1"/>
</dbReference>
<dbReference type="AlphaFoldDB" id="A0AA47LZE1"/>
<dbReference type="SUPFAM" id="SSF81296">
    <property type="entry name" value="E set domains"/>
    <property type="match status" value="1"/>
</dbReference>
<evidence type="ECO:0000256" key="8">
    <source>
        <dbReference type="ARBA" id="ARBA00051843"/>
    </source>
</evidence>
<evidence type="ECO:0000256" key="1">
    <source>
        <dbReference type="ARBA" id="ARBA00001913"/>
    </source>
</evidence>
<sequence>MEELTRHRSSYGFSLHLFLDVPLLLPPLLCRPVSVLPEAQQNRAIRSKMSTPLRHLLRLPEQFSHLPAVSFSPVVQHMVPVPALLQELAKGASAAAQDPLLDRCQVQFVTAGKQHQRMIPHPFAQRLQVLGYLPQEGLRHGGAGPHHEEQGMRAGGAKRCAAQSFSSHPVGGAVERPGVSTTVTLLPQTSARLITHSSVVFLGSDPPIPSKMENQPEFRERGVDDDGMRVDVVFYGLHGDLPALVCEDRKQYFLSAAFATEAILHNRAATTMTMGESQQALHCTPSQPPLTAGVWRQERFSSERPSCCQRRQQHIGHMHMHAHWKQSGAPQLQRNQRSPRKLLCSSATIPVQIPSPGPRSRSPVQIPSPGPQSRSPVQIPGKSSRSPTPGAMADHDAAPPPAAVVRPDTPPAPPPAVVVRPDTPPAPPPAVVVSPDTPPAPPSGPPPKASHRGRAPAPAASSNEAAEDLPELEYFVAAGPRGFPSLAEFLDILEVDMGKQADQSNRLQHHTDLFSTDYLVVRRGQEFQIKISFSRPYDASKDKFAVEFSIGPSPQFSKNTYVPVFPTPDRQGPWAGRVAGAAGSVVTMGITPAADAIAGRYRLYVAVATPYGIRRTKPDDSRDLYILYNPWATADAVFLEDEAERQECVLGESGIIYHGSWDDVAERDWNYGQFDFGVLDACLYIMDRAEMPITNRGNPVKVARIASAMLNSRDDDGVLVGSWSGDYAYGVAPTSWTGSTDILLAYYRSRSSVRYAQCWVYAAVFNSFLRCLGIPARVVTNFYSAHDNDGNLKTDIILDEKGRIDRKNTRDSVWNYHCWNECFMARPDLPAGFGGWQAVDATPQETSDGLFRCGPASLRAIKHGELCFPFDSAFVFAEAMCCFQVNSDVVFYSRKRDGTLEVVKVKKDHVGRMVLTKAPGSYDRRDITHLYKFPEGSSEERTVLEKAELYGCVREKSELPAADVDLLLPSLEVALGDDFQLSLEAVNGSGQCRTVEAYVSGSVVYYTGVTSAEFLFKTPIIKLEGNQSVKEVWQVPARSYMRKLVEQANLHFIATGKVKETGQIVTAMKVVALHTPKLSIKVSELNKVNEEMTATVDFTNPFSFILEHVYIRLEGPGVLSPVSKYYGLLPGGSRVTWMQSFTPRRPGTTRLIATLDCAALRQVYGQIQLDVLP</sequence>
<proteinExistence type="inferred from homology"/>
<dbReference type="GO" id="GO:0007399">
    <property type="term" value="P:nervous system development"/>
    <property type="evidence" value="ECO:0007669"/>
    <property type="project" value="UniProtKB-ARBA"/>
</dbReference>
<dbReference type="Pfam" id="PF00868">
    <property type="entry name" value="Transglut_N"/>
    <property type="match status" value="1"/>
</dbReference>
<feature type="compositionally biased region" description="Pro residues" evidence="9">
    <location>
        <begin position="398"/>
        <end position="448"/>
    </location>
</feature>
<dbReference type="InterPro" id="IPR014756">
    <property type="entry name" value="Ig_E-set"/>
</dbReference>
<feature type="domain" description="Transglutaminase-like" evidence="11">
    <location>
        <begin position="750"/>
        <end position="843"/>
    </location>
</feature>
<feature type="compositionally biased region" description="Polar residues" evidence="9">
    <location>
        <begin position="371"/>
        <end position="387"/>
    </location>
</feature>
<dbReference type="FunFam" id="2.60.40.10:FF:000171">
    <property type="entry name" value="protein-glutamine gamma-glutamyltransferase 6"/>
    <property type="match status" value="1"/>
</dbReference>
<evidence type="ECO:0000256" key="2">
    <source>
        <dbReference type="ARBA" id="ARBA00005968"/>
    </source>
</evidence>
<evidence type="ECO:0000256" key="5">
    <source>
        <dbReference type="ARBA" id="ARBA00022837"/>
    </source>
</evidence>
<dbReference type="InterPro" id="IPR008958">
    <property type="entry name" value="Transglutaminase_C"/>
</dbReference>
<dbReference type="EC" id="2.3.2.13" evidence="7"/>
<dbReference type="InterPro" id="IPR050779">
    <property type="entry name" value="Transglutaminase"/>
</dbReference>
<keyword evidence="13" id="KW-1185">Reference proteome</keyword>
<dbReference type="Pfam" id="PF01841">
    <property type="entry name" value="Transglut_core"/>
    <property type="match status" value="1"/>
</dbReference>
<comment type="cofactor">
    <cofactor evidence="1">
        <name>Ca(2+)</name>
        <dbReference type="ChEBI" id="CHEBI:29108"/>
    </cofactor>
</comment>
<dbReference type="SUPFAM" id="SSF49309">
    <property type="entry name" value="Transglutaminase, two C-terminal domains"/>
    <property type="match status" value="2"/>
</dbReference>
<organism evidence="12 13">
    <name type="scientific">Merluccius polli</name>
    <name type="common">Benguela hake</name>
    <name type="synonym">Merluccius cadenati</name>
    <dbReference type="NCBI Taxonomy" id="89951"/>
    <lineage>
        <taxon>Eukaryota</taxon>
        <taxon>Metazoa</taxon>
        <taxon>Chordata</taxon>
        <taxon>Craniata</taxon>
        <taxon>Vertebrata</taxon>
        <taxon>Euteleostomi</taxon>
        <taxon>Actinopterygii</taxon>
        <taxon>Neopterygii</taxon>
        <taxon>Teleostei</taxon>
        <taxon>Neoteleostei</taxon>
        <taxon>Acanthomorphata</taxon>
        <taxon>Zeiogadaria</taxon>
        <taxon>Gadariae</taxon>
        <taxon>Gadiformes</taxon>
        <taxon>Gadoidei</taxon>
        <taxon>Merlucciidae</taxon>
        <taxon>Merluccius</taxon>
    </lineage>
</organism>
<dbReference type="Gene3D" id="3.90.260.10">
    <property type="entry name" value="Transglutaminase-like"/>
    <property type="match status" value="1"/>
</dbReference>
<dbReference type="FunFam" id="2.60.40.10:FF:000090">
    <property type="entry name" value="Protein-glutamine gamma-glutamyltransferase 2"/>
    <property type="match status" value="1"/>
</dbReference>
<gene>
    <name evidence="12" type="primary">F13A1</name>
    <name evidence="12" type="ORF">N1851_034525</name>
</gene>
<feature type="compositionally biased region" description="Low complexity" evidence="9">
    <location>
        <begin position="455"/>
        <end position="464"/>
    </location>
</feature>
<comment type="caution">
    <text evidence="12">The sequence shown here is derived from an EMBL/GenBank/DDBJ whole genome shotgun (WGS) entry which is preliminary data.</text>
</comment>
<dbReference type="InterPro" id="IPR002931">
    <property type="entry name" value="Transglutaminase-like"/>
</dbReference>